<dbReference type="RefSeq" id="WP_053945939.1">
    <property type="nucleotide sequence ID" value="NZ_CP012622.1"/>
</dbReference>
<feature type="transmembrane region" description="Helical" evidence="1">
    <location>
        <begin position="55"/>
        <end position="79"/>
    </location>
</feature>
<keyword evidence="1" id="KW-0812">Transmembrane</keyword>
<feature type="transmembrane region" description="Helical" evidence="1">
    <location>
        <begin position="100"/>
        <end position="128"/>
    </location>
</feature>
<dbReference type="Proteomes" id="UP000063919">
    <property type="component" value="Chromosome"/>
</dbReference>
<proteinExistence type="predicted"/>
<evidence type="ECO:0000313" key="2">
    <source>
        <dbReference type="EMBL" id="ALD66168.1"/>
    </source>
</evidence>
<dbReference type="AlphaFoldDB" id="A0A0M3SJ56"/>
<name>A0A0M3SJ56_9MOLU</name>
<feature type="transmembrane region" description="Helical" evidence="1">
    <location>
        <begin position="179"/>
        <end position="201"/>
    </location>
</feature>
<feature type="transmembrane region" description="Helical" evidence="1">
    <location>
        <begin position="140"/>
        <end position="158"/>
    </location>
</feature>
<feature type="transmembrane region" description="Helical" evidence="1">
    <location>
        <begin position="237"/>
        <end position="262"/>
    </location>
</feature>
<evidence type="ECO:0000313" key="3">
    <source>
        <dbReference type="Proteomes" id="UP000063919"/>
    </source>
</evidence>
<organism evidence="2 3">
    <name type="scientific">Spiroplasma cantharicola</name>
    <dbReference type="NCBI Taxonomy" id="362837"/>
    <lineage>
        <taxon>Bacteria</taxon>
        <taxon>Bacillati</taxon>
        <taxon>Mycoplasmatota</taxon>
        <taxon>Mollicutes</taxon>
        <taxon>Entomoplasmatales</taxon>
        <taxon>Spiroplasmataceae</taxon>
        <taxon>Spiroplasma</taxon>
    </lineage>
</organism>
<gene>
    <name evidence="2" type="ORF">SCANT_v1c02580</name>
</gene>
<accession>A0A0M3SJ56</accession>
<keyword evidence="1" id="KW-0472">Membrane</keyword>
<sequence length="274" mass="31782">MEKKNHEIPDHDDVKEGKKDHYHDEHHFDSLGNHDDIDDTDFHWKNSLFTSRRNLTFKITLTGVFLALAVALSAFEMLYEQLLDKIPLYGVAIPFRILDILVITLSLAALGPIFSGLIAFIVPFIHLIDAHNPLTLLIDSFGYFVSIWLMWFVYYFIFRNSSIHKHPIKSVDKFKRWSPIAIYVPIITIIYTMLVFAMLYITTNSDHGHDHSHLSTEMINSYHEAHSGEWTSIKENIGIFIGVISAVELVRFSICYILFAIIEPQVKKINHYYK</sequence>
<dbReference type="EMBL" id="CP012622">
    <property type="protein sequence ID" value="ALD66168.1"/>
    <property type="molecule type" value="Genomic_DNA"/>
</dbReference>
<dbReference type="OrthoDB" id="396721at2"/>
<keyword evidence="1" id="KW-1133">Transmembrane helix</keyword>
<reference evidence="2 3" key="1">
    <citation type="journal article" date="2015" name="Genome Announc.">
        <title>Complete Genome Sequence of Spiroplasma cantharicola CC-1T (DSM 21588), a Bacterium Isolated from Soldier Beetle (Cantharis carolinus).</title>
        <authorList>
            <person name="Lo W.S."/>
            <person name="Liu P.Y."/>
            <person name="Kuo C.H."/>
        </authorList>
    </citation>
    <scope>NUCLEOTIDE SEQUENCE [LARGE SCALE GENOMIC DNA]</scope>
    <source>
        <strain evidence="2 3">CC-1</strain>
    </source>
</reference>
<protein>
    <recommendedName>
        <fullName evidence="4">Transmembrane protein</fullName>
    </recommendedName>
</protein>
<dbReference type="Gene3D" id="1.10.1760.20">
    <property type="match status" value="1"/>
</dbReference>
<dbReference type="PATRIC" id="fig|362837.3.peg.259"/>
<dbReference type="KEGG" id="scj:SCANT_v1c02580"/>
<evidence type="ECO:0008006" key="4">
    <source>
        <dbReference type="Google" id="ProtNLM"/>
    </source>
</evidence>
<keyword evidence="3" id="KW-1185">Reference proteome</keyword>
<evidence type="ECO:0000256" key="1">
    <source>
        <dbReference type="SAM" id="Phobius"/>
    </source>
</evidence>